<feature type="compositionally biased region" description="Low complexity" evidence="1">
    <location>
        <begin position="152"/>
        <end position="161"/>
    </location>
</feature>
<feature type="compositionally biased region" description="Basic and acidic residues" evidence="1">
    <location>
        <begin position="179"/>
        <end position="195"/>
    </location>
</feature>
<feature type="region of interest" description="Disordered" evidence="1">
    <location>
        <begin position="151"/>
        <end position="195"/>
    </location>
</feature>
<dbReference type="EMBL" id="JBJQOH010000002">
    <property type="protein sequence ID" value="KAL3695443.1"/>
    <property type="molecule type" value="Genomic_DNA"/>
</dbReference>
<name>A0ABD3HVG1_9MARC</name>
<feature type="compositionally biased region" description="Polar residues" evidence="1">
    <location>
        <begin position="123"/>
        <end position="137"/>
    </location>
</feature>
<dbReference type="AlphaFoldDB" id="A0ABD3HVG1"/>
<gene>
    <name evidence="2" type="ORF">R1sor_009519</name>
</gene>
<evidence type="ECO:0000313" key="2">
    <source>
        <dbReference type="EMBL" id="KAL3695443.1"/>
    </source>
</evidence>
<dbReference type="Proteomes" id="UP001633002">
    <property type="component" value="Unassembled WGS sequence"/>
</dbReference>
<comment type="caution">
    <text evidence="2">The sequence shown here is derived from an EMBL/GenBank/DDBJ whole genome shotgun (WGS) entry which is preliminary data.</text>
</comment>
<feature type="region of interest" description="Disordered" evidence="1">
    <location>
        <begin position="54"/>
        <end position="137"/>
    </location>
</feature>
<evidence type="ECO:0000313" key="3">
    <source>
        <dbReference type="Proteomes" id="UP001633002"/>
    </source>
</evidence>
<reference evidence="2 3" key="1">
    <citation type="submission" date="2024-09" db="EMBL/GenBank/DDBJ databases">
        <title>Chromosome-scale assembly of Riccia sorocarpa.</title>
        <authorList>
            <person name="Paukszto L."/>
        </authorList>
    </citation>
    <scope>NUCLEOTIDE SEQUENCE [LARGE SCALE GENOMIC DNA]</scope>
    <source>
        <strain evidence="2">LP-2024</strain>
        <tissue evidence="2">Aerial parts of the thallus</tissue>
    </source>
</reference>
<feature type="region of interest" description="Disordered" evidence="1">
    <location>
        <begin position="1"/>
        <end position="27"/>
    </location>
</feature>
<feature type="compositionally biased region" description="Polar residues" evidence="1">
    <location>
        <begin position="1"/>
        <end position="15"/>
    </location>
</feature>
<sequence>MLQQTAYVASTSSNPGEPLDGSQRKASFTNDIQTQLIEELKKNYAVIRQILTSQVGMVNTDSQEEEPKSPIGSYAGALTANIAGSPTPQGSPAKATPIPPQPDPDGKNQHQTQPERSPDAVKSSGNPHQSPVATFNALATQPGISYAAATNSSIGESTSSSKLPLPNARKIHQSPPLDNRLRHLHSEGKKEADMG</sequence>
<organism evidence="2 3">
    <name type="scientific">Riccia sorocarpa</name>
    <dbReference type="NCBI Taxonomy" id="122646"/>
    <lineage>
        <taxon>Eukaryota</taxon>
        <taxon>Viridiplantae</taxon>
        <taxon>Streptophyta</taxon>
        <taxon>Embryophyta</taxon>
        <taxon>Marchantiophyta</taxon>
        <taxon>Marchantiopsida</taxon>
        <taxon>Marchantiidae</taxon>
        <taxon>Marchantiales</taxon>
        <taxon>Ricciaceae</taxon>
        <taxon>Riccia</taxon>
    </lineage>
</organism>
<proteinExistence type="predicted"/>
<accession>A0ABD3HVG1</accession>
<protein>
    <submittedName>
        <fullName evidence="2">Uncharacterized protein</fullName>
    </submittedName>
</protein>
<evidence type="ECO:0000256" key="1">
    <source>
        <dbReference type="SAM" id="MobiDB-lite"/>
    </source>
</evidence>
<keyword evidence="3" id="KW-1185">Reference proteome</keyword>